<dbReference type="Pfam" id="PF01476">
    <property type="entry name" value="LysM"/>
    <property type="match status" value="2"/>
</dbReference>
<name>F5Y8D2_LEAAZ</name>
<dbReference type="AlphaFoldDB" id="F5Y8D2"/>
<dbReference type="InParanoid" id="F5Y8D2"/>
<dbReference type="STRING" id="545695.TREAZ_0947"/>
<dbReference type="Pfam" id="PF01551">
    <property type="entry name" value="Peptidase_M23"/>
    <property type="match status" value="1"/>
</dbReference>
<dbReference type="InterPro" id="IPR036779">
    <property type="entry name" value="LysM_dom_sf"/>
</dbReference>
<dbReference type="KEGG" id="taz:TREAZ_0947"/>
<reference evidence="2 3" key="2">
    <citation type="journal article" date="2011" name="ISME J.">
        <title>RNA-seq reveals cooperative metabolic interactions between two termite-gut spirochete species in co-culture.</title>
        <authorList>
            <person name="Rosenthal A.Z."/>
            <person name="Matson E.G."/>
            <person name="Eldar A."/>
            <person name="Leadbetter J.R."/>
        </authorList>
    </citation>
    <scope>NUCLEOTIDE SEQUENCE [LARGE SCALE GENOMIC DNA]</scope>
    <source>
        <strain evidence="3">ATCC BAA-888 / DSM 13862 / ZAS-9</strain>
    </source>
</reference>
<evidence type="ECO:0000313" key="2">
    <source>
        <dbReference type="EMBL" id="AEF80506.1"/>
    </source>
</evidence>
<organism evidence="2 3">
    <name type="scientific">Leadbettera azotonutricia (strain ATCC BAA-888 / DSM 13862 / ZAS-9)</name>
    <name type="common">Treponema azotonutricium</name>
    <dbReference type="NCBI Taxonomy" id="545695"/>
    <lineage>
        <taxon>Bacteria</taxon>
        <taxon>Pseudomonadati</taxon>
        <taxon>Spirochaetota</taxon>
        <taxon>Spirochaetia</taxon>
        <taxon>Spirochaetales</taxon>
        <taxon>Breznakiellaceae</taxon>
        <taxon>Leadbettera</taxon>
    </lineage>
</organism>
<dbReference type="InterPro" id="IPR018392">
    <property type="entry name" value="LysM"/>
</dbReference>
<accession>F5Y8D2</accession>
<evidence type="ECO:0000259" key="1">
    <source>
        <dbReference type="PROSITE" id="PS51782"/>
    </source>
</evidence>
<protein>
    <submittedName>
        <fullName evidence="2">LysM domain/M23/M37 peptidase domain protein</fullName>
    </submittedName>
</protein>
<dbReference type="HOGENOM" id="CLU_029425_7_3_12"/>
<dbReference type="SUPFAM" id="SSF54106">
    <property type="entry name" value="LysM domain"/>
    <property type="match status" value="1"/>
</dbReference>
<dbReference type="eggNOG" id="COG0739">
    <property type="taxonomic scope" value="Bacteria"/>
</dbReference>
<dbReference type="Gene3D" id="2.70.70.10">
    <property type="entry name" value="Glucose Permease (Domain IIA)"/>
    <property type="match status" value="1"/>
</dbReference>
<dbReference type="Gene3D" id="3.10.350.10">
    <property type="entry name" value="LysM domain"/>
    <property type="match status" value="2"/>
</dbReference>
<keyword evidence="3" id="KW-1185">Reference proteome</keyword>
<dbReference type="SMART" id="SM00257">
    <property type="entry name" value="LysM"/>
    <property type="match status" value="2"/>
</dbReference>
<dbReference type="PROSITE" id="PS51782">
    <property type="entry name" value="LYSM"/>
    <property type="match status" value="2"/>
</dbReference>
<reference evidence="3" key="1">
    <citation type="submission" date="2009-12" db="EMBL/GenBank/DDBJ databases">
        <title>Complete sequence of Treponema azotonutricium strain ZAS-9.</title>
        <authorList>
            <person name="Tetu S.G."/>
            <person name="Matson E."/>
            <person name="Ren Q."/>
            <person name="Seshadri R."/>
            <person name="Elbourne L."/>
            <person name="Hassan K.A."/>
            <person name="Durkin A."/>
            <person name="Radune D."/>
            <person name="Mohamoud Y."/>
            <person name="Shay R."/>
            <person name="Jin S."/>
            <person name="Zhang X."/>
            <person name="Lucey K."/>
            <person name="Ballor N.R."/>
            <person name="Ottesen E."/>
            <person name="Rosenthal R."/>
            <person name="Allen A."/>
            <person name="Leadbetter J.R."/>
            <person name="Paulsen I.T."/>
        </authorList>
    </citation>
    <scope>NUCLEOTIDE SEQUENCE [LARGE SCALE GENOMIC DNA]</scope>
    <source>
        <strain evidence="3">ATCC BAA-888 / DSM 13862 / ZAS-9</strain>
    </source>
</reference>
<gene>
    <name evidence="2" type="ordered locus">TREAZ_0947</name>
</gene>
<dbReference type="InterPro" id="IPR016047">
    <property type="entry name" value="M23ase_b-sheet_dom"/>
</dbReference>
<dbReference type="EMBL" id="CP001841">
    <property type="protein sequence ID" value="AEF80506.1"/>
    <property type="molecule type" value="Genomic_DNA"/>
</dbReference>
<dbReference type="CDD" id="cd12797">
    <property type="entry name" value="M23_peptidase"/>
    <property type="match status" value="1"/>
</dbReference>
<dbReference type="InterPro" id="IPR011055">
    <property type="entry name" value="Dup_hybrid_motif"/>
</dbReference>
<proteinExistence type="predicted"/>
<dbReference type="CDD" id="cd00118">
    <property type="entry name" value="LysM"/>
    <property type="match status" value="2"/>
</dbReference>
<dbReference type="SUPFAM" id="SSF51261">
    <property type="entry name" value="Duplicated hybrid motif"/>
    <property type="match status" value="1"/>
</dbReference>
<evidence type="ECO:0000313" key="3">
    <source>
        <dbReference type="Proteomes" id="UP000009222"/>
    </source>
</evidence>
<dbReference type="PANTHER" id="PTHR33734">
    <property type="entry name" value="LYSM DOMAIN-CONTAINING GPI-ANCHORED PROTEIN 2"/>
    <property type="match status" value="1"/>
</dbReference>
<dbReference type="Proteomes" id="UP000009222">
    <property type="component" value="Chromosome"/>
</dbReference>
<feature type="domain" description="LysM" evidence="1">
    <location>
        <begin position="6"/>
        <end position="50"/>
    </location>
</feature>
<feature type="domain" description="LysM" evidence="1">
    <location>
        <begin position="69"/>
        <end position="113"/>
    </location>
</feature>
<sequence>MYAEEKVHVVQKGDTIYSIARAFFVDKDELMKYNGITDPTKLQAGQRLRIPAASAVMASSPAAAQGQELMHKAAKGDTFYGIARRYGITVDELLAANSLAKDYILKLGDMLRIPGKQSVPAPNAPAAGTAVSAAPRPIEARDVDASVRWPVTARELSYMTGKMSGVVVTGDRAEAVKSLSAGTVISAGPYRGFGRIAIVQAAGAYLYVYGGCESLSVKEGDIVGSGTELGRLGIDAVSGKPQLFFMVYRSNAPVDPAKAPRT</sequence>
<dbReference type="eggNOG" id="COG1388">
    <property type="taxonomic scope" value="Bacteria"/>
</dbReference>
<dbReference type="PANTHER" id="PTHR33734:SF22">
    <property type="entry name" value="MEMBRANE-BOUND LYTIC MUREIN TRANSGLYCOSYLASE D"/>
    <property type="match status" value="1"/>
</dbReference>